<organism evidence="2 3">
    <name type="scientific">Helianthus annuus</name>
    <name type="common">Common sunflower</name>
    <dbReference type="NCBI Taxonomy" id="4232"/>
    <lineage>
        <taxon>Eukaryota</taxon>
        <taxon>Viridiplantae</taxon>
        <taxon>Streptophyta</taxon>
        <taxon>Embryophyta</taxon>
        <taxon>Tracheophyta</taxon>
        <taxon>Spermatophyta</taxon>
        <taxon>Magnoliopsida</taxon>
        <taxon>eudicotyledons</taxon>
        <taxon>Gunneridae</taxon>
        <taxon>Pentapetalae</taxon>
        <taxon>asterids</taxon>
        <taxon>campanulids</taxon>
        <taxon>Asterales</taxon>
        <taxon>Asteraceae</taxon>
        <taxon>Asteroideae</taxon>
        <taxon>Heliantheae alliance</taxon>
        <taxon>Heliantheae</taxon>
        <taxon>Helianthus</taxon>
    </lineage>
</organism>
<keyword evidence="1" id="KW-0812">Transmembrane</keyword>
<evidence type="ECO:0000313" key="2">
    <source>
        <dbReference type="EMBL" id="KAF5764988.1"/>
    </source>
</evidence>
<feature type="transmembrane region" description="Helical" evidence="1">
    <location>
        <begin position="6"/>
        <end position="25"/>
    </location>
</feature>
<dbReference type="AlphaFoldDB" id="A0A9K3E1H4"/>
<gene>
    <name evidence="2" type="ORF">HanXRQr2_Chr15g0698431</name>
</gene>
<keyword evidence="1" id="KW-1133">Transmembrane helix</keyword>
<name>A0A9K3E1H4_HELAN</name>
<accession>A0A9K3E1H4</accession>
<proteinExistence type="predicted"/>
<keyword evidence="1" id="KW-0472">Membrane</keyword>
<feature type="transmembrane region" description="Helical" evidence="1">
    <location>
        <begin position="30"/>
        <end position="48"/>
    </location>
</feature>
<protein>
    <submittedName>
        <fullName evidence="2">Uncharacterized protein</fullName>
    </submittedName>
</protein>
<reference evidence="2" key="2">
    <citation type="submission" date="2020-06" db="EMBL/GenBank/DDBJ databases">
        <title>Helianthus annuus Genome sequencing and assembly Release 2.</title>
        <authorList>
            <person name="Gouzy J."/>
            <person name="Langlade N."/>
            <person name="Munos S."/>
        </authorList>
    </citation>
    <scope>NUCLEOTIDE SEQUENCE</scope>
    <source>
        <tissue evidence="2">Leaves</tissue>
    </source>
</reference>
<dbReference type="Gramene" id="mRNA:HanXRQr2_Chr15g0698431">
    <property type="protein sequence ID" value="mRNA:HanXRQr2_Chr15g0698431"/>
    <property type="gene ID" value="HanXRQr2_Chr15g0698431"/>
</dbReference>
<reference evidence="2" key="1">
    <citation type="journal article" date="2017" name="Nature">
        <title>The sunflower genome provides insights into oil metabolism, flowering and Asterid evolution.</title>
        <authorList>
            <person name="Badouin H."/>
            <person name="Gouzy J."/>
            <person name="Grassa C.J."/>
            <person name="Murat F."/>
            <person name="Staton S.E."/>
            <person name="Cottret L."/>
            <person name="Lelandais-Briere C."/>
            <person name="Owens G.L."/>
            <person name="Carrere S."/>
            <person name="Mayjonade B."/>
            <person name="Legrand L."/>
            <person name="Gill N."/>
            <person name="Kane N.C."/>
            <person name="Bowers J.E."/>
            <person name="Hubner S."/>
            <person name="Bellec A."/>
            <person name="Berard A."/>
            <person name="Berges H."/>
            <person name="Blanchet N."/>
            <person name="Boniface M.C."/>
            <person name="Brunel D."/>
            <person name="Catrice O."/>
            <person name="Chaidir N."/>
            <person name="Claudel C."/>
            <person name="Donnadieu C."/>
            <person name="Faraut T."/>
            <person name="Fievet G."/>
            <person name="Helmstetter N."/>
            <person name="King M."/>
            <person name="Knapp S.J."/>
            <person name="Lai Z."/>
            <person name="Le Paslier M.C."/>
            <person name="Lippi Y."/>
            <person name="Lorenzon L."/>
            <person name="Mandel J.R."/>
            <person name="Marage G."/>
            <person name="Marchand G."/>
            <person name="Marquand E."/>
            <person name="Bret-Mestries E."/>
            <person name="Morien E."/>
            <person name="Nambeesan S."/>
            <person name="Nguyen T."/>
            <person name="Pegot-Espagnet P."/>
            <person name="Pouilly N."/>
            <person name="Raftis F."/>
            <person name="Sallet E."/>
            <person name="Schiex T."/>
            <person name="Thomas J."/>
            <person name="Vandecasteele C."/>
            <person name="Vares D."/>
            <person name="Vear F."/>
            <person name="Vautrin S."/>
            <person name="Crespi M."/>
            <person name="Mangin B."/>
            <person name="Burke J.M."/>
            <person name="Salse J."/>
            <person name="Munos S."/>
            <person name="Vincourt P."/>
            <person name="Rieseberg L.H."/>
            <person name="Langlade N.B."/>
        </authorList>
    </citation>
    <scope>NUCLEOTIDE SEQUENCE</scope>
    <source>
        <tissue evidence="2">Leaves</tissue>
    </source>
</reference>
<dbReference type="Proteomes" id="UP000215914">
    <property type="component" value="Unassembled WGS sequence"/>
</dbReference>
<evidence type="ECO:0000313" key="3">
    <source>
        <dbReference type="Proteomes" id="UP000215914"/>
    </source>
</evidence>
<feature type="transmembrane region" description="Helical" evidence="1">
    <location>
        <begin position="81"/>
        <end position="110"/>
    </location>
</feature>
<keyword evidence="3" id="KW-1185">Reference proteome</keyword>
<evidence type="ECO:0000256" key="1">
    <source>
        <dbReference type="SAM" id="Phobius"/>
    </source>
</evidence>
<sequence>MVNIKVFTYEFLFFTVCFGFLFWCFKNLSLLCWLTSSLISFFLCWVASSVTFSLWWFISIFTSFLCCFPIRFTIFNLFSTCILFFFTTNSMISTIFFAACYLFCLFYFFYNLWPH</sequence>
<comment type="caution">
    <text evidence="2">The sequence shown here is derived from an EMBL/GenBank/DDBJ whole genome shotgun (WGS) entry which is preliminary data.</text>
</comment>
<dbReference type="EMBL" id="MNCJ02000330">
    <property type="protein sequence ID" value="KAF5764988.1"/>
    <property type="molecule type" value="Genomic_DNA"/>
</dbReference>